<evidence type="ECO:0000313" key="9">
    <source>
        <dbReference type="Proteomes" id="UP001431199"/>
    </source>
</evidence>
<dbReference type="SUPFAM" id="SSF46894">
    <property type="entry name" value="C-terminal effector domain of the bipartite response regulators"/>
    <property type="match status" value="1"/>
</dbReference>
<dbReference type="PROSITE" id="PS50110">
    <property type="entry name" value="RESPONSE_REGULATORY"/>
    <property type="match status" value="1"/>
</dbReference>
<dbReference type="Gene3D" id="3.40.50.2300">
    <property type="match status" value="1"/>
</dbReference>
<evidence type="ECO:0000256" key="2">
    <source>
        <dbReference type="ARBA" id="ARBA00022553"/>
    </source>
</evidence>
<dbReference type="RefSeq" id="WP_022088713.1">
    <property type="nucleotide sequence ID" value="NZ_JAODBU010000006.1"/>
</dbReference>
<evidence type="ECO:0000256" key="4">
    <source>
        <dbReference type="ARBA" id="ARBA00023125"/>
    </source>
</evidence>
<proteinExistence type="predicted"/>
<dbReference type="EMBL" id="JAODBU010000006">
    <property type="protein sequence ID" value="MCT7398726.1"/>
    <property type="molecule type" value="Genomic_DNA"/>
</dbReference>
<gene>
    <name evidence="8" type="ORF">N5B56_06445</name>
</gene>
<evidence type="ECO:0000313" key="8">
    <source>
        <dbReference type="EMBL" id="MCT7398726.1"/>
    </source>
</evidence>
<accession>A0ABT2LZL2</accession>
<comment type="caution">
    <text evidence="8">The sequence shown here is derived from an EMBL/GenBank/DDBJ whole genome shotgun (WGS) entry which is preliminary data.</text>
</comment>
<dbReference type="Proteomes" id="UP001431199">
    <property type="component" value="Unassembled WGS sequence"/>
</dbReference>
<evidence type="ECO:0000256" key="6">
    <source>
        <dbReference type="PROSITE-ProRule" id="PRU00169"/>
    </source>
</evidence>
<sequence>MSKTKIVVIDNDKKAVWELSKSLECEENIEVVSVEENGIDGLEAINKYNPDIVIMELLLTGIDGFSIIDYIKECKYDIKIILTSVINQQNIVREAFDKGIDYFVVKPYDVNTIVNRVKRIIGENKNSETFSAIYSVDSIIANSLIQLGIPASLKGYRYVATGIKRATEDQGVLEGVTKILYPDIAKEYDSTPQRVEKAIRHAIEVAWNKNSDSDLKNKFCVNLDKGRKRPTNSEFIATMSQYIINSYR</sequence>
<keyword evidence="2" id="KW-0597">Phosphoprotein</keyword>
<evidence type="ECO:0000256" key="5">
    <source>
        <dbReference type="ARBA" id="ARBA00024867"/>
    </source>
</evidence>
<dbReference type="PANTHER" id="PTHR44591">
    <property type="entry name" value="STRESS RESPONSE REGULATOR PROTEIN 1"/>
    <property type="match status" value="1"/>
</dbReference>
<reference evidence="8" key="1">
    <citation type="submission" date="2022-09" db="EMBL/GenBank/DDBJ databases">
        <title>Eubacterium sp. LFL-14 isolated from human feces.</title>
        <authorList>
            <person name="Liu F."/>
        </authorList>
    </citation>
    <scope>NUCLEOTIDE SEQUENCE</scope>
    <source>
        <strain evidence="8">LFL-14</strain>
    </source>
</reference>
<dbReference type="PANTHER" id="PTHR44591:SF14">
    <property type="entry name" value="PROTEIN PILG"/>
    <property type="match status" value="1"/>
</dbReference>
<dbReference type="Pfam" id="PF08769">
    <property type="entry name" value="Spo0A_C"/>
    <property type="match status" value="1"/>
</dbReference>
<feature type="domain" description="Response regulatory" evidence="7">
    <location>
        <begin position="5"/>
        <end position="121"/>
    </location>
</feature>
<dbReference type="InterPro" id="IPR014879">
    <property type="entry name" value="Spo0A_C"/>
</dbReference>
<dbReference type="InterPro" id="IPR001789">
    <property type="entry name" value="Sig_transdc_resp-reg_receiver"/>
</dbReference>
<keyword evidence="9" id="KW-1185">Reference proteome</keyword>
<comment type="caution">
    <text evidence="6">Lacks conserved residue(s) required for the propagation of feature annotation.</text>
</comment>
<organism evidence="8 9">
    <name type="scientific">Eubacterium album</name>
    <dbReference type="NCBI Taxonomy" id="2978477"/>
    <lineage>
        <taxon>Bacteria</taxon>
        <taxon>Bacillati</taxon>
        <taxon>Bacillota</taxon>
        <taxon>Clostridia</taxon>
        <taxon>Eubacteriales</taxon>
        <taxon>Eubacteriaceae</taxon>
        <taxon>Eubacterium</taxon>
    </lineage>
</organism>
<dbReference type="InterPro" id="IPR050595">
    <property type="entry name" value="Bact_response_regulator"/>
</dbReference>
<keyword evidence="4" id="KW-0238">DNA-binding</keyword>
<dbReference type="SUPFAM" id="SSF52172">
    <property type="entry name" value="CheY-like"/>
    <property type="match status" value="1"/>
</dbReference>
<evidence type="ECO:0000259" key="7">
    <source>
        <dbReference type="PROSITE" id="PS50110"/>
    </source>
</evidence>
<dbReference type="Gene3D" id="1.10.10.10">
    <property type="entry name" value="Winged helix-like DNA-binding domain superfamily/Winged helix DNA-binding domain"/>
    <property type="match status" value="1"/>
</dbReference>
<name>A0ABT2LZL2_9FIRM</name>
<dbReference type="InterPro" id="IPR011006">
    <property type="entry name" value="CheY-like_superfamily"/>
</dbReference>
<dbReference type="InterPro" id="IPR016032">
    <property type="entry name" value="Sig_transdc_resp-reg_C-effctor"/>
</dbReference>
<protein>
    <recommendedName>
        <fullName evidence="1">Stage 0 sporulation protein A homolog</fullName>
    </recommendedName>
</protein>
<evidence type="ECO:0000256" key="3">
    <source>
        <dbReference type="ARBA" id="ARBA00023012"/>
    </source>
</evidence>
<keyword evidence="3" id="KW-0902">Two-component regulatory system</keyword>
<dbReference type="SMART" id="SM00448">
    <property type="entry name" value="REC"/>
    <property type="match status" value="1"/>
</dbReference>
<evidence type="ECO:0000256" key="1">
    <source>
        <dbReference type="ARBA" id="ARBA00018672"/>
    </source>
</evidence>
<dbReference type="Pfam" id="PF00072">
    <property type="entry name" value="Response_reg"/>
    <property type="match status" value="1"/>
</dbReference>
<comment type="function">
    <text evidence="5">May play the central regulatory role in sporulation. It may be an element of the effector pathway responsible for the activation of sporulation genes in response to nutritional stress. Spo0A may act in concert with spo0H (a sigma factor) to control the expression of some genes that are critical to the sporulation process.</text>
</comment>
<dbReference type="InterPro" id="IPR036388">
    <property type="entry name" value="WH-like_DNA-bd_sf"/>
</dbReference>